<dbReference type="Proteomes" id="UP000310760">
    <property type="component" value="Unassembled WGS sequence"/>
</dbReference>
<proteinExistence type="predicted"/>
<dbReference type="RefSeq" id="WP_135952550.1">
    <property type="nucleotide sequence ID" value="NZ_CAJUNV010000015.1"/>
</dbReference>
<comment type="caution">
    <text evidence="1">The sequence shown here is derived from an EMBL/GenBank/DDBJ whole genome shotgun (WGS) entry which is preliminary data.</text>
</comment>
<dbReference type="InterPro" id="IPR025051">
    <property type="entry name" value="DUF3990"/>
</dbReference>
<dbReference type="EMBL" id="SRYJ01000052">
    <property type="protein sequence ID" value="TGY67824.1"/>
    <property type="molecule type" value="Genomic_DNA"/>
</dbReference>
<accession>A0A4S2FGC9</accession>
<reference evidence="1 2" key="1">
    <citation type="submission" date="2019-04" db="EMBL/GenBank/DDBJ databases">
        <title>Microbes associate with the intestines of laboratory mice.</title>
        <authorList>
            <person name="Navarre W."/>
            <person name="Wong E."/>
            <person name="Huang K."/>
            <person name="Tropini C."/>
            <person name="Ng K."/>
            <person name="Yu B."/>
        </authorList>
    </citation>
    <scope>NUCLEOTIDE SEQUENCE [LARGE SCALE GENOMIC DNA]</scope>
    <source>
        <strain evidence="1 2">NM22_B1</strain>
    </source>
</reference>
<sequence length="172" mass="19696">MSNNVGGRKMKIKVYHGGIETVEKPVCAFGRKNLDFGQGFYVTDMREQAVKWAVLTAQKRKGQPVINRYLLDKDALKKEARFKIFKAYDTEWLEFIVASRQGFNPSARYDYIEGGIADDRVIDTVNLYISGLMSADIALKRLAMHQPNNQICLLNQSLTDKYLEYDRTESAE</sequence>
<organism evidence="1 2">
    <name type="scientific">Phocaeicola sartorii</name>
    <dbReference type="NCBI Taxonomy" id="671267"/>
    <lineage>
        <taxon>Bacteria</taxon>
        <taxon>Pseudomonadati</taxon>
        <taxon>Bacteroidota</taxon>
        <taxon>Bacteroidia</taxon>
        <taxon>Bacteroidales</taxon>
        <taxon>Bacteroidaceae</taxon>
        <taxon>Phocaeicola</taxon>
    </lineage>
</organism>
<dbReference type="Pfam" id="PF13151">
    <property type="entry name" value="DUF3990"/>
    <property type="match status" value="1"/>
</dbReference>
<dbReference type="AlphaFoldDB" id="A0A4S2FGC9"/>
<gene>
    <name evidence="1" type="ORF">E5339_18845</name>
</gene>
<protein>
    <submittedName>
        <fullName evidence="1">DUF3990 domain-containing protein</fullName>
    </submittedName>
</protein>
<evidence type="ECO:0000313" key="1">
    <source>
        <dbReference type="EMBL" id="TGY67824.1"/>
    </source>
</evidence>
<evidence type="ECO:0000313" key="2">
    <source>
        <dbReference type="Proteomes" id="UP000310760"/>
    </source>
</evidence>
<name>A0A4S2FGC9_9BACT</name>